<name>A0AAV9WW16_9PEZI</name>
<feature type="compositionally biased region" description="Polar residues" evidence="1">
    <location>
        <begin position="11"/>
        <end position="23"/>
    </location>
</feature>
<proteinExistence type="predicted"/>
<keyword evidence="3" id="KW-1185">Reference proteome</keyword>
<comment type="caution">
    <text evidence="2">The sequence shown here is derived from an EMBL/GenBank/DDBJ whole genome shotgun (WGS) entry which is preliminary data.</text>
</comment>
<organism evidence="2 3">
    <name type="scientific">Arthrobotrys musiformis</name>
    <dbReference type="NCBI Taxonomy" id="47236"/>
    <lineage>
        <taxon>Eukaryota</taxon>
        <taxon>Fungi</taxon>
        <taxon>Dikarya</taxon>
        <taxon>Ascomycota</taxon>
        <taxon>Pezizomycotina</taxon>
        <taxon>Orbiliomycetes</taxon>
        <taxon>Orbiliales</taxon>
        <taxon>Orbiliaceae</taxon>
        <taxon>Arthrobotrys</taxon>
    </lineage>
</organism>
<reference evidence="2 3" key="1">
    <citation type="submission" date="2023-08" db="EMBL/GenBank/DDBJ databases">
        <authorList>
            <person name="Palmer J.M."/>
        </authorList>
    </citation>
    <scope>NUCLEOTIDE SEQUENCE [LARGE SCALE GENOMIC DNA]</scope>
    <source>
        <strain evidence="2 3">TWF481</strain>
    </source>
</reference>
<dbReference type="Proteomes" id="UP001370758">
    <property type="component" value="Unassembled WGS sequence"/>
</dbReference>
<feature type="compositionally biased region" description="Basic and acidic residues" evidence="1">
    <location>
        <begin position="152"/>
        <end position="161"/>
    </location>
</feature>
<feature type="region of interest" description="Disordered" evidence="1">
    <location>
        <begin position="1"/>
        <end position="224"/>
    </location>
</feature>
<evidence type="ECO:0000256" key="1">
    <source>
        <dbReference type="SAM" id="MobiDB-lite"/>
    </source>
</evidence>
<evidence type="ECO:0000313" key="2">
    <source>
        <dbReference type="EMBL" id="KAK6512341.1"/>
    </source>
</evidence>
<feature type="compositionally biased region" description="Basic and acidic residues" evidence="1">
    <location>
        <begin position="91"/>
        <end position="124"/>
    </location>
</feature>
<dbReference type="AlphaFoldDB" id="A0AAV9WW16"/>
<sequence length="224" mass="23977">MADITAAEQAIPSTTQQNGTIPQPSDLDAPKPTTVKTPDGILKKPFPAPRQSAPISRPPDTAQEITEANLSLEEQAKLAEEADTNGHTNGHTREVLMDLREEITGEPEKKLDAAVGEKRGRSEEPVQGEADAIVSAENGVEDDTAPEPAPEPELKKQKVEETAEVTDPTAPIPTDEAKPSETEVLPKKKAGRPKKEETKAVPGERKNSVSSRTRSKASAEDVSI</sequence>
<accession>A0AAV9WW16</accession>
<feature type="compositionally biased region" description="Basic and acidic residues" evidence="1">
    <location>
        <begin position="193"/>
        <end position="207"/>
    </location>
</feature>
<feature type="compositionally biased region" description="Basic and acidic residues" evidence="1">
    <location>
        <begin position="175"/>
        <end position="186"/>
    </location>
</feature>
<protein>
    <submittedName>
        <fullName evidence="2">Uncharacterized protein</fullName>
    </submittedName>
</protein>
<evidence type="ECO:0000313" key="3">
    <source>
        <dbReference type="Proteomes" id="UP001370758"/>
    </source>
</evidence>
<dbReference type="EMBL" id="JAVHJL010000001">
    <property type="protein sequence ID" value="KAK6512341.1"/>
    <property type="molecule type" value="Genomic_DNA"/>
</dbReference>
<gene>
    <name evidence="2" type="ORF">TWF481_001229</name>
</gene>